<evidence type="ECO:0000313" key="5">
    <source>
        <dbReference type="EMBL" id="KAG2381414.1"/>
    </source>
</evidence>
<dbReference type="EMBL" id="PYSW02000027">
    <property type="protein sequence ID" value="KAG2381414.1"/>
    <property type="molecule type" value="Genomic_DNA"/>
</dbReference>
<dbReference type="Pfam" id="PF00135">
    <property type="entry name" value="COesterase"/>
    <property type="match status" value="1"/>
</dbReference>
<proteinExistence type="inferred from homology"/>
<dbReference type="RefSeq" id="XP_044547094.1">
    <property type="nucleotide sequence ID" value="XM_044696260.1"/>
</dbReference>
<dbReference type="InterPro" id="IPR029058">
    <property type="entry name" value="AB_hydrolase_fold"/>
</dbReference>
<evidence type="ECO:0000256" key="1">
    <source>
        <dbReference type="ARBA" id="ARBA00005964"/>
    </source>
</evidence>
<dbReference type="PROSITE" id="PS00122">
    <property type="entry name" value="CARBOXYLESTERASE_B_1"/>
    <property type="match status" value="1"/>
</dbReference>
<dbReference type="SUPFAM" id="SSF53474">
    <property type="entry name" value="alpha/beta-Hydrolases"/>
    <property type="match status" value="1"/>
</dbReference>
<accession>A0AA88GLY3</accession>
<dbReference type="Proteomes" id="UP000816034">
    <property type="component" value="Unassembled WGS sequence"/>
</dbReference>
<keyword evidence="2 3" id="KW-0378">Hydrolase</keyword>
<comment type="caution">
    <text evidence="5">The sequence shown here is derived from an EMBL/GenBank/DDBJ whole genome shotgun (WGS) entry which is preliminary data.</text>
</comment>
<dbReference type="Gene3D" id="3.40.50.1820">
    <property type="entry name" value="alpha/beta hydrolase"/>
    <property type="match status" value="1"/>
</dbReference>
<feature type="domain" description="Carboxylesterase type B" evidence="4">
    <location>
        <begin position="2"/>
        <end position="377"/>
    </location>
</feature>
<evidence type="ECO:0000313" key="6">
    <source>
        <dbReference type="Proteomes" id="UP000816034"/>
    </source>
</evidence>
<evidence type="ECO:0000256" key="2">
    <source>
        <dbReference type="ARBA" id="ARBA00022801"/>
    </source>
</evidence>
<dbReference type="GO" id="GO:0016787">
    <property type="term" value="F:hydrolase activity"/>
    <property type="evidence" value="ECO:0007669"/>
    <property type="project" value="UniProtKB-KW"/>
</dbReference>
<protein>
    <recommendedName>
        <fullName evidence="3">Carboxylic ester hydrolase</fullName>
        <ecNumber evidence="3">3.1.1.-</ecNumber>
    </recommendedName>
</protein>
<evidence type="ECO:0000259" key="4">
    <source>
        <dbReference type="Pfam" id="PF00135"/>
    </source>
</evidence>
<comment type="similarity">
    <text evidence="1 3">Belongs to the type-B carboxylesterase/lipase family.</text>
</comment>
<dbReference type="GeneID" id="68098857"/>
<keyword evidence="6" id="KW-1185">Reference proteome</keyword>
<organism evidence="5 6">
    <name type="scientific">Naegleria lovaniensis</name>
    <name type="common">Amoeba</name>
    <dbReference type="NCBI Taxonomy" id="51637"/>
    <lineage>
        <taxon>Eukaryota</taxon>
        <taxon>Discoba</taxon>
        <taxon>Heterolobosea</taxon>
        <taxon>Tetramitia</taxon>
        <taxon>Eutetramitia</taxon>
        <taxon>Vahlkampfiidae</taxon>
        <taxon>Naegleria</taxon>
    </lineage>
</organism>
<name>A0AA88GLY3_NAELO</name>
<evidence type="ECO:0000256" key="3">
    <source>
        <dbReference type="RuleBase" id="RU361235"/>
    </source>
</evidence>
<dbReference type="PANTHER" id="PTHR11559">
    <property type="entry name" value="CARBOXYLESTERASE"/>
    <property type="match status" value="1"/>
</dbReference>
<sequence>MVRSNIEAFGGNPLDVTLAGESAGGVSVSILLTSPLLKSNDPLSWNEQAHLEKYGRITRAIIQSGVMPNNILQRSHSEAQVFSTIFKTRVSCNDLSCLRALPFTTIIQHQDQLGMGAVVDGTISTEHVLQSLTKNSTLHNIPLLIGTNQNETNLFLCRVNGAESMNIFQLLALAGTLLKLKLPTDNLIQFVTNLDRVYGPVTKYKSPLDFFKTFTTDVMFHCPSLHMARLSSRFISQRRTFQYLFKYVHPELNPCYGAPHAGELPYLFPSILDYIGTDHVLFNNASAVATMSPTDSALSRMMIYYWSNFVKYGNPNGNGQEDRVSNLSATTQKEDNPAKQYPIWPNFACSEESLLVIDKPELSFVSNRTFTNVCQFWNGLLGFPTVQNCPP</sequence>
<dbReference type="AlphaFoldDB" id="A0AA88GLY3"/>
<dbReference type="InterPro" id="IPR050309">
    <property type="entry name" value="Type-B_Carboxylest/Lipase"/>
</dbReference>
<gene>
    <name evidence="5" type="ORF">C9374_006403</name>
</gene>
<reference evidence="5 6" key="1">
    <citation type="journal article" date="2018" name="BMC Genomics">
        <title>The genome of Naegleria lovaniensis, the basis for a comparative approach to unravel pathogenicity factors of the human pathogenic amoeba N. fowleri.</title>
        <authorList>
            <person name="Liechti N."/>
            <person name="Schurch N."/>
            <person name="Bruggmann R."/>
            <person name="Wittwer M."/>
        </authorList>
    </citation>
    <scope>NUCLEOTIDE SEQUENCE [LARGE SCALE GENOMIC DNA]</scope>
    <source>
        <strain evidence="5 6">ATCC 30569</strain>
    </source>
</reference>
<dbReference type="EC" id="3.1.1.-" evidence="3"/>
<dbReference type="InterPro" id="IPR002018">
    <property type="entry name" value="CarbesteraseB"/>
</dbReference>
<dbReference type="InterPro" id="IPR019826">
    <property type="entry name" value="Carboxylesterase_B_AS"/>
</dbReference>